<evidence type="ECO:0000256" key="11">
    <source>
        <dbReference type="PROSITE-ProRule" id="PRU10141"/>
    </source>
</evidence>
<dbReference type="Pfam" id="PF00433">
    <property type="entry name" value="Pkinase_C"/>
    <property type="match status" value="1"/>
</dbReference>
<gene>
    <name evidence="16" type="primary">ATPK2</name>
    <name evidence="16" type="ORF">CR513_47186</name>
</gene>
<dbReference type="GO" id="GO:0009651">
    <property type="term" value="P:response to salt stress"/>
    <property type="evidence" value="ECO:0007669"/>
    <property type="project" value="UniProtKB-ARBA"/>
</dbReference>
<feature type="region of interest" description="Disordered" evidence="13">
    <location>
        <begin position="1"/>
        <end position="47"/>
    </location>
</feature>
<dbReference type="PROSITE" id="PS00107">
    <property type="entry name" value="PROTEIN_KINASE_ATP"/>
    <property type="match status" value="1"/>
</dbReference>
<organism evidence="16 17">
    <name type="scientific">Mucuna pruriens</name>
    <name type="common">Velvet bean</name>
    <name type="synonym">Dolichos pruriens</name>
    <dbReference type="NCBI Taxonomy" id="157652"/>
    <lineage>
        <taxon>Eukaryota</taxon>
        <taxon>Viridiplantae</taxon>
        <taxon>Streptophyta</taxon>
        <taxon>Embryophyta</taxon>
        <taxon>Tracheophyta</taxon>
        <taxon>Spermatophyta</taxon>
        <taxon>Magnoliopsida</taxon>
        <taxon>eudicotyledons</taxon>
        <taxon>Gunneridae</taxon>
        <taxon>Pentapetalae</taxon>
        <taxon>rosids</taxon>
        <taxon>fabids</taxon>
        <taxon>Fabales</taxon>
        <taxon>Fabaceae</taxon>
        <taxon>Papilionoideae</taxon>
        <taxon>50 kb inversion clade</taxon>
        <taxon>NPAAA clade</taxon>
        <taxon>indigoferoid/millettioid clade</taxon>
        <taxon>Phaseoleae</taxon>
        <taxon>Mucuna</taxon>
    </lineage>
</organism>
<dbReference type="InterPro" id="IPR000961">
    <property type="entry name" value="AGC-kinase_C"/>
</dbReference>
<evidence type="ECO:0000256" key="3">
    <source>
        <dbReference type="ARBA" id="ARBA00022527"/>
    </source>
</evidence>
<feature type="compositionally biased region" description="Low complexity" evidence="13">
    <location>
        <begin position="11"/>
        <end position="33"/>
    </location>
</feature>
<name>A0A371F522_MUCPR</name>
<evidence type="ECO:0000256" key="9">
    <source>
        <dbReference type="ARBA" id="ARBA00047899"/>
    </source>
</evidence>
<reference evidence="16" key="1">
    <citation type="submission" date="2018-05" db="EMBL/GenBank/DDBJ databases">
        <title>Draft genome of Mucuna pruriens seed.</title>
        <authorList>
            <person name="Nnadi N.E."/>
            <person name="Vos R."/>
            <person name="Hasami M.H."/>
            <person name="Devisetty U.K."/>
            <person name="Aguiy J.C."/>
        </authorList>
    </citation>
    <scope>NUCLEOTIDE SEQUENCE [LARGE SCALE GENOMIC DNA]</scope>
    <source>
        <strain evidence="16">JCA_2017</strain>
    </source>
</reference>
<feature type="binding site" evidence="11">
    <location>
        <position position="117"/>
    </location>
    <ligand>
        <name>ATP</name>
        <dbReference type="ChEBI" id="CHEBI:30616"/>
    </ligand>
</feature>
<dbReference type="PROSITE" id="PS00108">
    <property type="entry name" value="PROTEIN_KINASE_ST"/>
    <property type="match status" value="1"/>
</dbReference>
<sequence length="415" mass="46644">MVSTLEKKKNLSQLIIPGSSSSSLSPSPSSPHVIHSRSHSFVGPSPRFAPSSTPLFLLDEDEEEKEPLDPYPPKIGPSDFHILRVVGQGAFGKVFLVTKKGDCFHHPDGDDGVFAMKVMRKDTIIKKNHVDYMKAERDILTKVFHPFIVQLRYSFQTKSKLYLVLDFINGGHLFFHLYRQGIFSEDQARLYTAEIVSAVSHLHSKGIVHRDLKPENILMDADGHVMLTDFGLSKEIDELGRSNSLCGTVEYMSPEILLGKGHNKDADWWSVGVLLYEMLTGKAPFTHTNRKKLQDKIIKEKVKLPPFLTSEAHSLLKGLLQKDPKTRLGSGPNGDDQIKSHKWFKSINWKKLEARELEPKFKPDVSGKDCTANFDQCWTAMPPHDSPASTPTAGDHFQGYTYVAPNPWLSSRSLN</sequence>
<keyword evidence="7 16" id="KW-0418">Kinase</keyword>
<keyword evidence="17" id="KW-1185">Reference proteome</keyword>
<proteinExistence type="inferred from homology"/>
<evidence type="ECO:0000256" key="7">
    <source>
        <dbReference type="ARBA" id="ARBA00022777"/>
    </source>
</evidence>
<evidence type="ECO:0000256" key="13">
    <source>
        <dbReference type="SAM" id="MobiDB-lite"/>
    </source>
</evidence>
<dbReference type="SUPFAM" id="SSF56112">
    <property type="entry name" value="Protein kinase-like (PK-like)"/>
    <property type="match status" value="1"/>
</dbReference>
<evidence type="ECO:0000256" key="1">
    <source>
        <dbReference type="ARBA" id="ARBA00009804"/>
    </source>
</evidence>
<dbReference type="SMART" id="SM00133">
    <property type="entry name" value="S_TK_X"/>
    <property type="match status" value="1"/>
</dbReference>
<keyword evidence="4" id="KW-0597">Phosphoprotein</keyword>
<dbReference type="FunFam" id="3.30.200.20:FF:000048">
    <property type="entry name" value="Non-specific serine/threonine protein kinase"/>
    <property type="match status" value="1"/>
</dbReference>
<dbReference type="Gene3D" id="3.30.200.20">
    <property type="entry name" value="Phosphorylase Kinase, domain 1"/>
    <property type="match status" value="1"/>
</dbReference>
<dbReference type="FunFam" id="1.10.510.10:FF:000297">
    <property type="entry name" value="Non-specific serine/threonine protein kinase"/>
    <property type="match status" value="1"/>
</dbReference>
<dbReference type="InterPro" id="IPR017892">
    <property type="entry name" value="Pkinase_C"/>
</dbReference>
<dbReference type="Gene3D" id="1.10.510.10">
    <property type="entry name" value="Transferase(Phosphotransferase) domain 1"/>
    <property type="match status" value="1"/>
</dbReference>
<dbReference type="EC" id="2.7.11.1" evidence="2"/>
<accession>A0A371F522</accession>
<dbReference type="SMART" id="SM00220">
    <property type="entry name" value="S_TKc"/>
    <property type="match status" value="1"/>
</dbReference>
<dbReference type="OrthoDB" id="63267at2759"/>
<evidence type="ECO:0000313" key="16">
    <source>
        <dbReference type="EMBL" id="RDX73233.1"/>
    </source>
</evidence>
<evidence type="ECO:0000256" key="4">
    <source>
        <dbReference type="ARBA" id="ARBA00022553"/>
    </source>
</evidence>
<comment type="caution">
    <text evidence="16">The sequence shown here is derived from an EMBL/GenBank/DDBJ whole genome shotgun (WGS) entry which is preliminary data.</text>
</comment>
<keyword evidence="5" id="KW-0808">Transferase</keyword>
<evidence type="ECO:0000256" key="10">
    <source>
        <dbReference type="ARBA" id="ARBA00048679"/>
    </source>
</evidence>
<dbReference type="GO" id="GO:0004674">
    <property type="term" value="F:protein serine/threonine kinase activity"/>
    <property type="evidence" value="ECO:0007669"/>
    <property type="project" value="UniProtKB-KW"/>
</dbReference>
<dbReference type="Pfam" id="PF00069">
    <property type="entry name" value="Pkinase"/>
    <property type="match status" value="1"/>
</dbReference>
<evidence type="ECO:0000256" key="6">
    <source>
        <dbReference type="ARBA" id="ARBA00022741"/>
    </source>
</evidence>
<keyword evidence="3 12" id="KW-0723">Serine/threonine-protein kinase</keyword>
<comment type="catalytic activity">
    <reaction evidence="10">
        <text>L-seryl-[protein] + ATP = O-phospho-L-seryl-[protein] + ADP + H(+)</text>
        <dbReference type="Rhea" id="RHEA:17989"/>
        <dbReference type="Rhea" id="RHEA-COMP:9863"/>
        <dbReference type="Rhea" id="RHEA-COMP:11604"/>
        <dbReference type="ChEBI" id="CHEBI:15378"/>
        <dbReference type="ChEBI" id="CHEBI:29999"/>
        <dbReference type="ChEBI" id="CHEBI:30616"/>
        <dbReference type="ChEBI" id="CHEBI:83421"/>
        <dbReference type="ChEBI" id="CHEBI:456216"/>
        <dbReference type="EC" id="2.7.11.1"/>
    </reaction>
</comment>
<evidence type="ECO:0000313" key="17">
    <source>
        <dbReference type="Proteomes" id="UP000257109"/>
    </source>
</evidence>
<dbReference type="EMBL" id="QJKJ01010595">
    <property type="protein sequence ID" value="RDX73233.1"/>
    <property type="molecule type" value="Genomic_DNA"/>
</dbReference>
<dbReference type="GO" id="GO:0005634">
    <property type="term" value="C:nucleus"/>
    <property type="evidence" value="ECO:0007669"/>
    <property type="project" value="UniProtKB-ARBA"/>
</dbReference>
<dbReference type="InterPro" id="IPR008271">
    <property type="entry name" value="Ser/Thr_kinase_AS"/>
</dbReference>
<evidence type="ECO:0000259" key="15">
    <source>
        <dbReference type="PROSITE" id="PS51285"/>
    </source>
</evidence>
<evidence type="ECO:0000256" key="2">
    <source>
        <dbReference type="ARBA" id="ARBA00012513"/>
    </source>
</evidence>
<feature type="non-terminal residue" evidence="16">
    <location>
        <position position="1"/>
    </location>
</feature>
<dbReference type="InterPro" id="IPR011009">
    <property type="entry name" value="Kinase-like_dom_sf"/>
</dbReference>
<dbReference type="PANTHER" id="PTHR24351">
    <property type="entry name" value="RIBOSOMAL PROTEIN S6 KINASE"/>
    <property type="match status" value="1"/>
</dbReference>
<keyword evidence="8 11" id="KW-0067">ATP-binding</keyword>
<dbReference type="AlphaFoldDB" id="A0A371F522"/>
<comment type="catalytic activity">
    <reaction evidence="9">
        <text>L-threonyl-[protein] + ATP = O-phospho-L-threonyl-[protein] + ADP + H(+)</text>
        <dbReference type="Rhea" id="RHEA:46608"/>
        <dbReference type="Rhea" id="RHEA-COMP:11060"/>
        <dbReference type="Rhea" id="RHEA-COMP:11605"/>
        <dbReference type="ChEBI" id="CHEBI:15378"/>
        <dbReference type="ChEBI" id="CHEBI:30013"/>
        <dbReference type="ChEBI" id="CHEBI:30616"/>
        <dbReference type="ChEBI" id="CHEBI:61977"/>
        <dbReference type="ChEBI" id="CHEBI:456216"/>
        <dbReference type="EC" id="2.7.11.1"/>
    </reaction>
</comment>
<feature type="domain" description="Protein kinase" evidence="14">
    <location>
        <begin position="80"/>
        <end position="344"/>
    </location>
</feature>
<dbReference type="STRING" id="157652.A0A371F522"/>
<evidence type="ECO:0000256" key="12">
    <source>
        <dbReference type="RuleBase" id="RU000304"/>
    </source>
</evidence>
<comment type="similarity">
    <text evidence="1">Belongs to the protein kinase superfamily. AGC Ser/Thr protein kinase family. S6 kinase subfamily.</text>
</comment>
<evidence type="ECO:0000259" key="14">
    <source>
        <dbReference type="PROSITE" id="PS50011"/>
    </source>
</evidence>
<dbReference type="PROSITE" id="PS51285">
    <property type="entry name" value="AGC_KINASE_CTER"/>
    <property type="match status" value="1"/>
</dbReference>
<dbReference type="GO" id="GO:0009409">
    <property type="term" value="P:response to cold"/>
    <property type="evidence" value="ECO:0007669"/>
    <property type="project" value="UniProtKB-ARBA"/>
</dbReference>
<feature type="domain" description="AGC-kinase C-terminal" evidence="15">
    <location>
        <begin position="345"/>
        <end position="412"/>
    </location>
</feature>
<dbReference type="Proteomes" id="UP000257109">
    <property type="component" value="Unassembled WGS sequence"/>
</dbReference>
<evidence type="ECO:0000256" key="5">
    <source>
        <dbReference type="ARBA" id="ARBA00022679"/>
    </source>
</evidence>
<evidence type="ECO:0000256" key="8">
    <source>
        <dbReference type="ARBA" id="ARBA00022840"/>
    </source>
</evidence>
<dbReference type="GO" id="GO:0005524">
    <property type="term" value="F:ATP binding"/>
    <property type="evidence" value="ECO:0007669"/>
    <property type="project" value="UniProtKB-UniRule"/>
</dbReference>
<protein>
    <recommendedName>
        <fullName evidence="2">non-specific serine/threonine protein kinase</fullName>
        <ecNumber evidence="2">2.7.11.1</ecNumber>
    </recommendedName>
</protein>
<keyword evidence="6 11" id="KW-0547">Nucleotide-binding</keyword>
<dbReference type="GO" id="GO:0045727">
    <property type="term" value="P:positive regulation of translation"/>
    <property type="evidence" value="ECO:0007669"/>
    <property type="project" value="UniProtKB-ARBA"/>
</dbReference>
<dbReference type="InterPro" id="IPR000719">
    <property type="entry name" value="Prot_kinase_dom"/>
</dbReference>
<dbReference type="PROSITE" id="PS50011">
    <property type="entry name" value="PROTEIN_KINASE_DOM"/>
    <property type="match status" value="1"/>
</dbReference>
<dbReference type="InterPro" id="IPR017441">
    <property type="entry name" value="Protein_kinase_ATP_BS"/>
</dbReference>